<evidence type="ECO:0000259" key="3">
    <source>
        <dbReference type="SMART" id="SM00858"/>
    </source>
</evidence>
<dbReference type="Pfam" id="PF08666">
    <property type="entry name" value="SAF"/>
    <property type="match status" value="1"/>
</dbReference>
<keyword evidence="2" id="KW-1133">Transmembrane helix</keyword>
<evidence type="ECO:0000256" key="1">
    <source>
        <dbReference type="SAM" id="MobiDB-lite"/>
    </source>
</evidence>
<feature type="compositionally biased region" description="Low complexity" evidence="1">
    <location>
        <begin position="249"/>
        <end position="263"/>
    </location>
</feature>
<dbReference type="Proteomes" id="UP001166571">
    <property type="component" value="Unassembled WGS sequence"/>
</dbReference>
<dbReference type="NCBIfam" id="TIGR03177">
    <property type="entry name" value="pilus_cpaB"/>
    <property type="match status" value="1"/>
</dbReference>
<reference evidence="4" key="1">
    <citation type="submission" date="2021-08" db="EMBL/GenBank/DDBJ databases">
        <title>Sphingopyxis panaciterrulae sp. nov., isolated from the surface water of the Yellow Sea.</title>
        <authorList>
            <person name="Gao Z."/>
            <person name="Zhang D."/>
            <person name="Zhang A."/>
        </authorList>
    </citation>
    <scope>NUCLEOTIDE SEQUENCE</scope>
    <source>
        <strain evidence="4">XHP0097</strain>
    </source>
</reference>
<feature type="transmembrane region" description="Helical" evidence="2">
    <location>
        <begin position="6"/>
        <end position="28"/>
    </location>
</feature>
<feature type="region of interest" description="Disordered" evidence="1">
    <location>
        <begin position="244"/>
        <end position="314"/>
    </location>
</feature>
<name>A0ABS7ME40_9SPHN</name>
<evidence type="ECO:0000313" key="5">
    <source>
        <dbReference type="Proteomes" id="UP001166571"/>
    </source>
</evidence>
<evidence type="ECO:0000256" key="2">
    <source>
        <dbReference type="SAM" id="Phobius"/>
    </source>
</evidence>
<gene>
    <name evidence="4" type="primary">cpaB</name>
    <name evidence="4" type="ORF">K5P26_09065</name>
</gene>
<organism evidence="4 5">
    <name type="scientific">Sphingopyxis jiangsuensis</name>
    <dbReference type="NCBI Taxonomy" id="2871171"/>
    <lineage>
        <taxon>Bacteria</taxon>
        <taxon>Pseudomonadati</taxon>
        <taxon>Pseudomonadota</taxon>
        <taxon>Alphaproteobacteria</taxon>
        <taxon>Sphingomonadales</taxon>
        <taxon>Sphingomonadaceae</taxon>
        <taxon>Sphingopyxis</taxon>
    </lineage>
</organism>
<dbReference type="SMART" id="SM00858">
    <property type="entry name" value="SAF"/>
    <property type="match status" value="1"/>
</dbReference>
<keyword evidence="2" id="KW-0472">Membrane</keyword>
<evidence type="ECO:0000313" key="4">
    <source>
        <dbReference type="EMBL" id="MBY4637286.1"/>
    </source>
</evidence>
<feature type="domain" description="SAF" evidence="3">
    <location>
        <begin position="45"/>
        <end position="112"/>
    </location>
</feature>
<keyword evidence="5" id="KW-1185">Reference proteome</keyword>
<keyword evidence="2" id="KW-0812">Transmembrane</keyword>
<dbReference type="InterPro" id="IPR031571">
    <property type="entry name" value="RcpC_dom"/>
</dbReference>
<protein>
    <submittedName>
        <fullName evidence="4">Flp pilus assembly protein CpaB</fullName>
    </submittedName>
</protein>
<dbReference type="InterPro" id="IPR013974">
    <property type="entry name" value="SAF"/>
</dbReference>
<comment type="caution">
    <text evidence="4">The sequence shown here is derived from an EMBL/GenBank/DDBJ whole genome shotgun (WGS) entry which is preliminary data.</text>
</comment>
<dbReference type="InterPro" id="IPR017592">
    <property type="entry name" value="Pilus_assmbl_Flp-typ_CpaB"/>
</dbReference>
<sequence length="314" mass="32728">MAISRTNVILIAAVFLGLIVVFLANAYFSGIEEREQRRADELSLVQVLVASQPLAFGSTLTPQNTKLVGWPANSVPEGAFKTSIGVTDNARGPRVALRPIAVGEPILASKISGDDGRASISALLPEGMRAAAVRIDDVAGVGGMIAPGDIVDVLLTRQLAGDGAGNNDQMTDIILEKIRVIAIDQVADENKTEPAVAKTATLEVDPVGAQKLALAQRVGALSLALRNVTSIEDGANMTITQSDLGGGWRSAPARRAASPGLAGMPPGFYSETPAVMQRAPTGQSPAPPRRPSGPSVEIVRGTETQTYEVKRHGS</sequence>
<dbReference type="Pfam" id="PF16976">
    <property type="entry name" value="RcpC"/>
    <property type="match status" value="1"/>
</dbReference>
<dbReference type="EMBL" id="JAILXK010000002">
    <property type="protein sequence ID" value="MBY4637286.1"/>
    <property type="molecule type" value="Genomic_DNA"/>
</dbReference>
<dbReference type="CDD" id="cd11614">
    <property type="entry name" value="SAF_CpaB_FlgA_like"/>
    <property type="match status" value="1"/>
</dbReference>
<accession>A0ABS7ME40</accession>
<dbReference type="RefSeq" id="WP_222136572.1">
    <property type="nucleotide sequence ID" value="NZ_JAILXK010000002.1"/>
</dbReference>
<proteinExistence type="predicted"/>